<dbReference type="PROSITE" id="PS51272">
    <property type="entry name" value="SLH"/>
    <property type="match status" value="1"/>
</dbReference>
<comment type="caution">
    <text evidence="2">The sequence shown here is derived from an EMBL/GenBank/DDBJ whole genome shotgun (WGS) entry which is preliminary data.</text>
</comment>
<protein>
    <submittedName>
        <fullName evidence="2">S-layer homology domain-containing protein</fullName>
    </submittedName>
</protein>
<name>A0A927C763_9BACL</name>
<accession>A0A927C763</accession>
<sequence>MIVARLLRMNGEENGNAAKFADAASIPDWSRAPIGILAEHAIVDGYEDGAFRPAGLVTRAEAVVMLDRASSSPIYHKPGVYGPASGTETIKGNIQVTASGVTLQNMKIEGDLILAAGIGKGDVTPKNVTVTGTTRILGGGVNSVHLVDTVLGIVSVNNTISTVRIVLKGTASIQEISLHTAAIIVADEATTEHAVGKVTLTGQLPADAQITLVGSFEAVQVLAQRILLEIPKGSVSKLTIDRLSGQTKLVIGKEANVLSLIIHAAVSVFGEGNVQLAVVNAPGAQFEKQPQRIEIGSDATAQTPIKIGDKELTLGDVVKPLLPVPGPSAGSGSDDDEIVPPPGTVSPRSLIPLEGSVTESVYVNQLRIATVGDTVYGIADQRGFLYLVPGGTDRYISMLDYRVAAKQGQRAFGEANQKVSFHTAGLPAGDYVIVAVNSYYLMSDYSPDQEIRLLASPETPLAQNSVQVYSNSRFVDIGFNKPIRNALGTMENLGKSVTHSTYKPTGTVTSNTYEAGDTIEIMDSIIRFTFAAGQPDPITLTLPAGTLTDDRGVPLANDVAVSFEFGPSLTVVNPGAVQAGSPIAVITDKAADVYLVKRGVSATKGDLERAIGSGTAKKVETIAGQEAFLPTDKLAPGEYVVIAWGGSSASILIR</sequence>
<feature type="domain" description="SLH" evidence="1">
    <location>
        <begin position="17"/>
        <end position="80"/>
    </location>
</feature>
<dbReference type="RefSeq" id="WP_190925148.1">
    <property type="nucleotide sequence ID" value="NZ_JACXJA010000005.1"/>
</dbReference>
<dbReference type="InterPro" id="IPR001119">
    <property type="entry name" value="SLH_dom"/>
</dbReference>
<proteinExistence type="predicted"/>
<evidence type="ECO:0000259" key="1">
    <source>
        <dbReference type="PROSITE" id="PS51272"/>
    </source>
</evidence>
<dbReference type="Proteomes" id="UP000639396">
    <property type="component" value="Unassembled WGS sequence"/>
</dbReference>
<dbReference type="EMBL" id="JACXJA010000005">
    <property type="protein sequence ID" value="MBD2861277.1"/>
    <property type="molecule type" value="Genomic_DNA"/>
</dbReference>
<evidence type="ECO:0000313" key="3">
    <source>
        <dbReference type="Proteomes" id="UP000639396"/>
    </source>
</evidence>
<reference evidence="2" key="1">
    <citation type="submission" date="2020-09" db="EMBL/GenBank/DDBJ databases">
        <title>A novel bacterium of genus Paenibacillus, isolated from South China Sea.</title>
        <authorList>
            <person name="Huang H."/>
            <person name="Mo K."/>
            <person name="Hu Y."/>
        </authorList>
    </citation>
    <scope>NUCLEOTIDE SEQUENCE</scope>
    <source>
        <strain evidence="2">IB182363</strain>
    </source>
</reference>
<evidence type="ECO:0000313" key="2">
    <source>
        <dbReference type="EMBL" id="MBD2861277.1"/>
    </source>
</evidence>
<gene>
    <name evidence="2" type="ORF">IDH45_04645</name>
</gene>
<keyword evidence="3" id="KW-1185">Reference proteome</keyword>
<organism evidence="2 3">
    <name type="scientific">Paenibacillus oceani</name>
    <dbReference type="NCBI Taxonomy" id="2772510"/>
    <lineage>
        <taxon>Bacteria</taxon>
        <taxon>Bacillati</taxon>
        <taxon>Bacillota</taxon>
        <taxon>Bacilli</taxon>
        <taxon>Bacillales</taxon>
        <taxon>Paenibacillaceae</taxon>
        <taxon>Paenibacillus</taxon>
    </lineage>
</organism>
<dbReference type="AlphaFoldDB" id="A0A927C763"/>
<dbReference type="Pfam" id="PF00395">
    <property type="entry name" value="SLH"/>
    <property type="match status" value="1"/>
</dbReference>